<dbReference type="GO" id="GO:0004783">
    <property type="term" value="F:sulfite reductase (NADPH) activity"/>
    <property type="evidence" value="ECO:0007669"/>
    <property type="project" value="UniProtKB-EC"/>
</dbReference>
<dbReference type="FunFam" id="3.40.50.80:FF:000001">
    <property type="entry name" value="NADPH--cytochrome P450 reductase 1"/>
    <property type="match status" value="1"/>
</dbReference>
<dbReference type="GO" id="GO:0005829">
    <property type="term" value="C:cytosol"/>
    <property type="evidence" value="ECO:0007669"/>
    <property type="project" value="TreeGrafter"/>
</dbReference>
<feature type="binding site" evidence="12">
    <location>
        <begin position="114"/>
        <end position="117"/>
    </location>
    <ligand>
        <name>FMN</name>
        <dbReference type="ChEBI" id="CHEBI:58210"/>
    </ligand>
</feature>
<dbReference type="InterPro" id="IPR017927">
    <property type="entry name" value="FAD-bd_FR_type"/>
</dbReference>
<dbReference type="InterPro" id="IPR023173">
    <property type="entry name" value="NADPH_Cyt_P450_Rdtase_alpha"/>
</dbReference>
<feature type="binding site" evidence="12">
    <location>
        <begin position="409"/>
        <end position="411"/>
    </location>
    <ligand>
        <name>FAD</name>
        <dbReference type="ChEBI" id="CHEBI:57692"/>
    </ligand>
</feature>
<dbReference type="PROSITE" id="PS51384">
    <property type="entry name" value="FAD_FR"/>
    <property type="match status" value="1"/>
</dbReference>
<evidence type="ECO:0000313" key="16">
    <source>
        <dbReference type="Proteomes" id="UP000321201"/>
    </source>
</evidence>
<reference evidence="15 16" key="1">
    <citation type="submission" date="2019-08" db="EMBL/GenBank/DDBJ databases">
        <title>Pelomicrobium methylotrophicum gen. nov., sp. nov. a moderately thermophilic, facultatively anaerobic, lithoautotrophic and methylotrophic bacterium isolated from a terrestrial mud volcano.</title>
        <authorList>
            <person name="Slobodkina G.B."/>
            <person name="Merkel A.Y."/>
            <person name="Slobodkin A.I."/>
        </authorList>
    </citation>
    <scope>NUCLEOTIDE SEQUENCE [LARGE SCALE GENOMIC DNA]</scope>
    <source>
        <strain evidence="15 16">SM250</strain>
    </source>
</reference>
<name>A0A5C7EUE9_9PROT</name>
<dbReference type="GO" id="GO:0019344">
    <property type="term" value="P:cysteine biosynthetic process"/>
    <property type="evidence" value="ECO:0007669"/>
    <property type="project" value="UniProtKB-KW"/>
</dbReference>
<dbReference type="InterPro" id="IPR029039">
    <property type="entry name" value="Flavoprotein-like_sf"/>
</dbReference>
<protein>
    <recommendedName>
        <fullName evidence="11">Sulfite reductase [NADPH] flavoprotein alpha-component</fullName>
        <shortName evidence="11">SiR-FP</shortName>
        <ecNumber evidence="11">1.8.1.2</ecNumber>
    </recommendedName>
</protein>
<evidence type="ECO:0000256" key="8">
    <source>
        <dbReference type="ARBA" id="ARBA00023002"/>
    </source>
</evidence>
<evidence type="ECO:0000256" key="1">
    <source>
        <dbReference type="ARBA" id="ARBA00022448"/>
    </source>
</evidence>
<keyword evidence="8 11" id="KW-0560">Oxidoreductase</keyword>
<evidence type="ECO:0000256" key="3">
    <source>
        <dbReference type="ARBA" id="ARBA00022630"/>
    </source>
</evidence>
<dbReference type="Pfam" id="PF00667">
    <property type="entry name" value="FAD_binding_1"/>
    <property type="match status" value="1"/>
</dbReference>
<dbReference type="OrthoDB" id="9764248at2"/>
<dbReference type="InterPro" id="IPR001709">
    <property type="entry name" value="Flavoprot_Pyr_Nucl_cyt_Rdtase"/>
</dbReference>
<dbReference type="InterPro" id="IPR017938">
    <property type="entry name" value="Riboflavin_synthase-like_b-brl"/>
</dbReference>
<organism evidence="15 16">
    <name type="scientific">Pelomicrobium methylotrophicum</name>
    <dbReference type="NCBI Taxonomy" id="2602750"/>
    <lineage>
        <taxon>Bacteria</taxon>
        <taxon>Pseudomonadati</taxon>
        <taxon>Pseudomonadota</taxon>
        <taxon>Hydrogenophilia</taxon>
        <taxon>Hydrogenophilia incertae sedis</taxon>
        <taxon>Pelomicrobium</taxon>
    </lineage>
</organism>
<dbReference type="InterPro" id="IPR003097">
    <property type="entry name" value="CysJ-like_FAD-binding"/>
</dbReference>
<dbReference type="GO" id="GO:0010181">
    <property type="term" value="F:FMN binding"/>
    <property type="evidence" value="ECO:0007669"/>
    <property type="project" value="InterPro"/>
</dbReference>
<dbReference type="SUPFAM" id="SSF63380">
    <property type="entry name" value="Riboflavin synthase domain-like"/>
    <property type="match status" value="1"/>
</dbReference>
<keyword evidence="2 11" id="KW-0028">Amino-acid biosynthesis</keyword>
<dbReference type="PRINTS" id="PR00371">
    <property type="entry name" value="FPNCR"/>
</dbReference>
<dbReference type="PANTHER" id="PTHR19384:SF128">
    <property type="entry name" value="NADPH OXIDOREDUCTASE A"/>
    <property type="match status" value="1"/>
</dbReference>
<dbReference type="EC" id="1.8.1.2" evidence="11"/>
<dbReference type="PIRSF" id="PIRSF000207">
    <property type="entry name" value="SiR-FP_CysJ"/>
    <property type="match status" value="1"/>
</dbReference>
<comment type="caution">
    <text evidence="15">The sequence shown here is derived from an EMBL/GenBank/DDBJ whole genome shotgun (WGS) entry which is preliminary data.</text>
</comment>
<dbReference type="FunCoup" id="A0A5C7EUE9">
    <property type="interactions" value="407"/>
</dbReference>
<evidence type="ECO:0000256" key="6">
    <source>
        <dbReference type="ARBA" id="ARBA00022857"/>
    </source>
</evidence>
<comment type="pathway">
    <text evidence="11">Sulfur metabolism; hydrogen sulfide biosynthesis; hydrogen sulfide from sulfite (NADPH route): step 1/1.</text>
</comment>
<dbReference type="Gene3D" id="1.20.990.10">
    <property type="entry name" value="NADPH-cytochrome p450 Reductase, Chain A, domain 3"/>
    <property type="match status" value="1"/>
</dbReference>
<feature type="binding site" evidence="12">
    <location>
        <position position="565"/>
    </location>
    <ligand>
        <name>NADP(+)</name>
        <dbReference type="ChEBI" id="CHEBI:58349"/>
    </ligand>
</feature>
<feature type="binding site" evidence="12">
    <location>
        <position position="324"/>
    </location>
    <ligand>
        <name>FAD</name>
        <dbReference type="ChEBI" id="CHEBI:57692"/>
    </ligand>
</feature>
<evidence type="ECO:0000259" key="14">
    <source>
        <dbReference type="PROSITE" id="PS51384"/>
    </source>
</evidence>
<dbReference type="GO" id="GO:0050660">
    <property type="term" value="F:flavin adenine dinucleotide binding"/>
    <property type="evidence" value="ECO:0007669"/>
    <property type="project" value="InterPro"/>
</dbReference>
<feature type="binding site" evidence="12">
    <location>
        <begin position="150"/>
        <end position="159"/>
    </location>
    <ligand>
        <name>FMN</name>
        <dbReference type="ChEBI" id="CHEBI:58210"/>
    </ligand>
</feature>
<evidence type="ECO:0000256" key="7">
    <source>
        <dbReference type="ARBA" id="ARBA00022982"/>
    </source>
</evidence>
<comment type="subunit">
    <text evidence="11">Alpha(8)-beta(8). The alpha component is a flavoprotein, the beta component is a hemoprotein.</text>
</comment>
<dbReference type="Pfam" id="PF00258">
    <property type="entry name" value="Flavodoxin_1"/>
    <property type="match status" value="1"/>
</dbReference>
<dbReference type="Gene3D" id="3.40.50.80">
    <property type="entry name" value="Nucleotide-binding domain of ferredoxin-NADP reductase (FNR) module"/>
    <property type="match status" value="1"/>
</dbReference>
<feature type="binding site" evidence="12">
    <location>
        <begin position="391"/>
        <end position="394"/>
    </location>
    <ligand>
        <name>FAD</name>
        <dbReference type="ChEBI" id="CHEBI:57692"/>
    </ligand>
</feature>
<feature type="binding site" evidence="12">
    <location>
        <begin position="529"/>
        <end position="533"/>
    </location>
    <ligand>
        <name>NADP(+)</name>
        <dbReference type="ChEBI" id="CHEBI:58349"/>
    </ligand>
</feature>
<evidence type="ECO:0000313" key="15">
    <source>
        <dbReference type="EMBL" id="TXF11649.1"/>
    </source>
</evidence>
<dbReference type="InParanoid" id="A0A5C7EUE9"/>
<dbReference type="Pfam" id="PF00175">
    <property type="entry name" value="NAD_binding_1"/>
    <property type="match status" value="1"/>
</dbReference>
<proteinExistence type="predicted"/>
<dbReference type="PROSITE" id="PS50902">
    <property type="entry name" value="FLAVODOXIN_LIKE"/>
    <property type="match status" value="1"/>
</dbReference>
<comment type="cofactor">
    <cofactor evidence="11 12">
        <name>FMN</name>
        <dbReference type="ChEBI" id="CHEBI:58210"/>
    </cofactor>
    <text evidence="11 12">Binds 1 FMN per subunit.</text>
</comment>
<evidence type="ECO:0000256" key="9">
    <source>
        <dbReference type="ARBA" id="ARBA00023192"/>
    </source>
</evidence>
<dbReference type="EMBL" id="VPFL01000012">
    <property type="protein sequence ID" value="TXF11649.1"/>
    <property type="molecule type" value="Genomic_DNA"/>
</dbReference>
<dbReference type="Gene3D" id="2.40.30.10">
    <property type="entry name" value="Translation factors"/>
    <property type="match status" value="1"/>
</dbReference>
<feature type="binding site" evidence="12">
    <location>
        <begin position="424"/>
        <end position="427"/>
    </location>
    <ligand>
        <name>FAD</name>
        <dbReference type="ChEBI" id="CHEBI:57692"/>
    </ligand>
</feature>
<feature type="binding site" evidence="12">
    <location>
        <position position="415"/>
    </location>
    <ligand>
        <name>FAD</name>
        <dbReference type="ChEBI" id="CHEBI:57692"/>
    </ligand>
</feature>
<evidence type="ECO:0000256" key="12">
    <source>
        <dbReference type="PIRSR" id="PIRSR000207-1"/>
    </source>
</evidence>
<keyword evidence="9 11" id="KW-0198">Cysteine biosynthesis</keyword>
<keyword evidence="5 11" id="KW-0274">FAD</keyword>
<dbReference type="InterPro" id="IPR001094">
    <property type="entry name" value="Flavdoxin-like"/>
</dbReference>
<feature type="binding site" evidence="12">
    <location>
        <position position="603"/>
    </location>
    <ligand>
        <name>FAD</name>
        <dbReference type="ChEBI" id="CHEBI:57692"/>
    </ligand>
</feature>
<dbReference type="InterPro" id="IPR039261">
    <property type="entry name" value="FNR_nucleotide-bd"/>
</dbReference>
<dbReference type="InterPro" id="IPR008254">
    <property type="entry name" value="Flavodoxin/NO_synth"/>
</dbReference>
<sequence>MSRLDDLTIPLSREKAEILHRLVEGLSPEQVAWVSGYLAGLHAAGQRAAVAAPDAQGGTEATVLFGSQTGNAKGLAKHLQERLVQAGLRAKVEDLGSYKKSQLKRERTLLIVTSTHGEGEPPDNAKEFHEFLLSDKAPRLQGLKYAVLALGDRSYERFCQTGRDFDLRLEALGAERLLPRAECDVDYEDTASAWIESVVQTLALQAPKAATPPASVIGLPTARPAASAAPAYTRKNPYPATLVENITITGRGSSKEVRHLELAIEGSGLTFEPGDSLGVVPRNCPKLVAEILEALALDGAEPVSGPKGQETTLAQALTSDYEITTLTRPFLERWAALSGARELATLLKEERREQLRQFLVGREIIDVLQLYPVRGLTAREFLQALRPLPPRLYSIASSREADPDVVHLTVGVVRYESHGRTRKGVASTFLAERAAEAGTVPVYVHVNDNFRLPADSNTSIIMVGAGTGVAPFRAFVEQRQVTGARGRNWLIFGDRNFRTDFLYQREWLDYRKQGLLKIDVAFSRDGETKDYVQHRMLDRSRELYAWLEEGAHFYVCGDASRMAPDVHETLVEVVRREGGRSRDDAVAYVKALQAAGRYQRDVY</sequence>
<keyword evidence="3 11" id="KW-0285">Flavoprotein</keyword>
<dbReference type="Proteomes" id="UP000321201">
    <property type="component" value="Unassembled WGS sequence"/>
</dbReference>
<gene>
    <name evidence="15" type="ORF">FR698_09940</name>
</gene>
<feature type="binding site" evidence="12">
    <location>
        <begin position="67"/>
        <end position="72"/>
    </location>
    <ligand>
        <name>FMN</name>
        <dbReference type="ChEBI" id="CHEBI:58210"/>
    </ligand>
</feature>
<comment type="cofactor">
    <cofactor evidence="11 12">
        <name>FAD</name>
        <dbReference type="ChEBI" id="CHEBI:57692"/>
    </cofactor>
    <text evidence="11 12">Binds 1 FAD per subunit.</text>
</comment>
<keyword evidence="4 11" id="KW-0288">FMN</keyword>
<feature type="binding site" evidence="12">
    <location>
        <begin position="523"/>
        <end position="524"/>
    </location>
    <ligand>
        <name>NADP(+)</name>
        <dbReference type="ChEBI" id="CHEBI:58349"/>
    </ligand>
</feature>
<dbReference type="UniPathway" id="UPA00140">
    <property type="reaction ID" value="UER00207"/>
</dbReference>
<evidence type="ECO:0000256" key="5">
    <source>
        <dbReference type="ARBA" id="ARBA00022827"/>
    </source>
</evidence>
<dbReference type="InterPro" id="IPR001433">
    <property type="entry name" value="OxRdtase_FAD/NAD-bd"/>
</dbReference>
<keyword evidence="16" id="KW-1185">Reference proteome</keyword>
<feature type="domain" description="FAD-binding FR-type" evidence="14">
    <location>
        <begin position="235"/>
        <end position="453"/>
    </location>
</feature>
<dbReference type="SUPFAM" id="SSF52343">
    <property type="entry name" value="Ferredoxin reductase-like, C-terminal NADP-linked domain"/>
    <property type="match status" value="1"/>
</dbReference>
<dbReference type="RefSeq" id="WP_147800048.1">
    <property type="nucleotide sequence ID" value="NZ_VPFL01000012.1"/>
</dbReference>
<keyword evidence="7 11" id="KW-0249">Electron transport</keyword>
<dbReference type="GO" id="GO:0070814">
    <property type="term" value="P:hydrogen sulfide biosynthetic process"/>
    <property type="evidence" value="ECO:0007669"/>
    <property type="project" value="UniProtKB-UniPathway"/>
</dbReference>
<keyword evidence="6 11" id="KW-0521">NADP</keyword>
<dbReference type="CDD" id="cd06199">
    <property type="entry name" value="SiR"/>
    <property type="match status" value="1"/>
</dbReference>
<dbReference type="SUPFAM" id="SSF52218">
    <property type="entry name" value="Flavoproteins"/>
    <property type="match status" value="1"/>
</dbReference>
<dbReference type="InterPro" id="IPR010199">
    <property type="entry name" value="CysJ"/>
</dbReference>
<evidence type="ECO:0000256" key="4">
    <source>
        <dbReference type="ARBA" id="ARBA00022643"/>
    </source>
</evidence>
<dbReference type="NCBIfam" id="TIGR01931">
    <property type="entry name" value="cysJ"/>
    <property type="match status" value="1"/>
</dbReference>
<evidence type="ECO:0000256" key="10">
    <source>
        <dbReference type="ARBA" id="ARBA00052219"/>
    </source>
</evidence>
<comment type="function">
    <text evidence="11">Component of the sulfite reductase complex that catalyzes the 6-electron reduction of sulfite to sulfide. This is one of several activities required for the biosynthesis of L-cysteine from sulfate. The flavoprotein component catalyzes the electron flow from NADPH -&gt; FAD -&gt; FMN to the hemoprotein component.</text>
</comment>
<dbReference type="AlphaFoldDB" id="A0A5C7EUE9"/>
<evidence type="ECO:0000256" key="2">
    <source>
        <dbReference type="ARBA" id="ARBA00022605"/>
    </source>
</evidence>
<feature type="domain" description="Flavodoxin-like" evidence="13">
    <location>
        <begin position="61"/>
        <end position="199"/>
    </location>
</feature>
<dbReference type="Gene3D" id="3.40.50.360">
    <property type="match status" value="1"/>
</dbReference>
<dbReference type="PANTHER" id="PTHR19384">
    <property type="entry name" value="NITRIC OXIDE SYNTHASE-RELATED"/>
    <property type="match status" value="1"/>
</dbReference>
<dbReference type="PRINTS" id="PR00369">
    <property type="entry name" value="FLAVODOXIN"/>
</dbReference>
<evidence type="ECO:0000256" key="11">
    <source>
        <dbReference type="PIRNR" id="PIRNR000207"/>
    </source>
</evidence>
<accession>A0A5C7EUE9</accession>
<evidence type="ECO:0000259" key="13">
    <source>
        <dbReference type="PROSITE" id="PS50902"/>
    </source>
</evidence>
<comment type="catalytic activity">
    <reaction evidence="10 11">
        <text>hydrogen sulfide + 3 NADP(+) + 3 H2O = sulfite + 3 NADPH + 4 H(+)</text>
        <dbReference type="Rhea" id="RHEA:13801"/>
        <dbReference type="ChEBI" id="CHEBI:15377"/>
        <dbReference type="ChEBI" id="CHEBI:15378"/>
        <dbReference type="ChEBI" id="CHEBI:17359"/>
        <dbReference type="ChEBI" id="CHEBI:29919"/>
        <dbReference type="ChEBI" id="CHEBI:57783"/>
        <dbReference type="ChEBI" id="CHEBI:58349"/>
        <dbReference type="EC" id="1.8.1.2"/>
    </reaction>
</comment>
<keyword evidence="1 11" id="KW-0813">Transport</keyword>